<evidence type="ECO:0000313" key="2">
    <source>
        <dbReference type="Proteomes" id="UP000828048"/>
    </source>
</evidence>
<proteinExistence type="predicted"/>
<name>A0ACB7XUZ9_9ERIC</name>
<sequence>MSVIYSNPSNCAGQEALGNMTRSLVMASILVLAAERHSTNRPPNLTLDVGGPLSMRVSLEPLIALRTQMGEEPKSHVQLVAVIWAMFSRARDLRRLQMNGTVSTLYCFVFEARVFGVEFLSGAASDAQRFFPPLIAPLNSNWLRMVSVAAKANGCIPSQVLPAMAVPEKGSRNKRKFRADPPVGDTNDVSLPQTECSSYQFSSEKFDITPVHGHPNGCDMCSISQDHSDALKLDLELSTAAGPSEVGPIRHREEVEAADEVHDADWSDLTESQLEELVLSNLDTIFKSAIKKIVASGYTEQVVTKAVLRSGVCYGSKDTVSNIVDNTLAFLNNGLACLRNGQEIDLSREHYFEDLQQMEKYILAELVCVLREVKPFFSTGDAMWCLLICDMNVSHACAMDGDPLSSLSGDGVSNGSKSLNIETRSSEPDLPIPSKPNSSITCGHTCQCEASIPFAQCSQSETPTVSGVPNFVKAKHSISRNGLVQEKESPMSTSDEKFGGNRKISGISKREYILRQKSLHLEKCYRTYSSKGSSRSGKLSAFGGLILDKKLKSVSDSINVKKASLKISKTTLQTNGNHNLSTNSGLPSSEAFNSEARKSSGASTLPAVSIPLALSAADTELSLSLPAQSSNVEVPNCSYSGMPYDKSTGKWVPQDKKDEAILKLLPKVRDLQNQIQEWTEWANQKVLQATRRLTKDKAEIKSLRQEREEVERIKREKLTLEENTMKKLSEMENALGKASGQVERANGSVRRLEVENAKLRLEMEGAKLGAADSAASCQEASKREKKITVKLQSWEKQKALLQEELVAEKRKLAQLLLEQEQAKNVLDKLEGRWKQEEKAKEELLTKASSIRKEREQYEASAKSKENTIKLKAETNLQNYKDDIEKLEKEISQLRLKTDSSKIAALKRGIDGSYANRLADVTNFPKESQLPYINGTVAKFQEYSGAGGVKRERECVMCLSEEMSVVFLPCAHQVVCTTCNELHEKQGMKECPSCRGPIQRRISVRHAHS</sequence>
<organism evidence="1 2">
    <name type="scientific">Vaccinium darrowii</name>
    <dbReference type="NCBI Taxonomy" id="229202"/>
    <lineage>
        <taxon>Eukaryota</taxon>
        <taxon>Viridiplantae</taxon>
        <taxon>Streptophyta</taxon>
        <taxon>Embryophyta</taxon>
        <taxon>Tracheophyta</taxon>
        <taxon>Spermatophyta</taxon>
        <taxon>Magnoliopsida</taxon>
        <taxon>eudicotyledons</taxon>
        <taxon>Gunneridae</taxon>
        <taxon>Pentapetalae</taxon>
        <taxon>asterids</taxon>
        <taxon>Ericales</taxon>
        <taxon>Ericaceae</taxon>
        <taxon>Vaccinioideae</taxon>
        <taxon>Vaccinieae</taxon>
        <taxon>Vaccinium</taxon>
    </lineage>
</organism>
<evidence type="ECO:0000313" key="1">
    <source>
        <dbReference type="EMBL" id="KAH7844934.1"/>
    </source>
</evidence>
<dbReference type="EMBL" id="CM037151">
    <property type="protein sequence ID" value="KAH7844934.1"/>
    <property type="molecule type" value="Genomic_DNA"/>
</dbReference>
<gene>
    <name evidence="1" type="ORF">Vadar_033380</name>
</gene>
<accession>A0ACB7XUZ9</accession>
<keyword evidence="2" id="KW-1185">Reference proteome</keyword>
<reference evidence="1 2" key="1">
    <citation type="journal article" date="2021" name="Hortic Res">
        <title>High-quality reference genome and annotation aids understanding of berry development for evergreen blueberry (Vaccinium darrowii).</title>
        <authorList>
            <person name="Yu J."/>
            <person name="Hulse-Kemp A.M."/>
            <person name="Babiker E."/>
            <person name="Staton M."/>
        </authorList>
    </citation>
    <scope>NUCLEOTIDE SEQUENCE [LARGE SCALE GENOMIC DNA]</scope>
    <source>
        <strain evidence="2">cv. NJ 8807/NJ 8810</strain>
        <tissue evidence="1">Young leaf</tissue>
    </source>
</reference>
<dbReference type="Proteomes" id="UP000828048">
    <property type="component" value="Chromosome 1"/>
</dbReference>
<protein>
    <submittedName>
        <fullName evidence="1">Uncharacterized protein</fullName>
    </submittedName>
</protein>
<comment type="caution">
    <text evidence="1">The sequence shown here is derived from an EMBL/GenBank/DDBJ whole genome shotgun (WGS) entry which is preliminary data.</text>
</comment>